<dbReference type="RefSeq" id="XP_013333012.1">
    <property type="nucleotide sequence ID" value="XM_013477558.1"/>
</dbReference>
<protein>
    <submittedName>
        <fullName evidence="1">Uncharacterized protein</fullName>
    </submittedName>
</protein>
<reference evidence="1" key="1">
    <citation type="submission" date="2013-10" db="EMBL/GenBank/DDBJ databases">
        <title>Genomic analysis of the causative agents of coccidiosis in chickens.</title>
        <authorList>
            <person name="Reid A.J."/>
            <person name="Blake D."/>
            <person name="Billington K."/>
            <person name="Browne H."/>
            <person name="Dunn M."/>
            <person name="Hung S."/>
            <person name="Kawahara F."/>
            <person name="Miranda-Saavedra D."/>
            <person name="Mourier T."/>
            <person name="Nagra H."/>
            <person name="Otto T.D."/>
            <person name="Rawlings N."/>
            <person name="Sanchez A."/>
            <person name="Sanders M."/>
            <person name="Subramaniam C."/>
            <person name="Tay Y."/>
            <person name="Dear P."/>
            <person name="Doerig C."/>
            <person name="Gruber A."/>
            <person name="Parkinson J."/>
            <person name="Shirley M."/>
            <person name="Wan K.L."/>
            <person name="Berriman M."/>
            <person name="Tomley F."/>
            <person name="Pain A."/>
        </authorList>
    </citation>
    <scope>NUCLEOTIDE SEQUENCE [LARGE SCALE GENOMIC DNA]</scope>
    <source>
        <strain evidence="1">Weybridge</strain>
    </source>
</reference>
<dbReference type="Proteomes" id="UP000030763">
    <property type="component" value="Unassembled WGS sequence"/>
</dbReference>
<sequence length="116" mass="12693">MIDWVTYGDPSDILTAAYAAHAVVLQIRTESVALPSRYEIMAFALVLPGRLQAGEDANETVYNDLFSQHCPSTPQDNSLLTLRTLGDYWGLGANGYTELAKCSAGQVAKENFKCFD</sequence>
<dbReference type="AlphaFoldDB" id="U6LX89"/>
<proteinExistence type="predicted"/>
<dbReference type="EMBL" id="HG718909">
    <property type="protein sequence ID" value="CDJ56361.1"/>
    <property type="molecule type" value="Genomic_DNA"/>
</dbReference>
<evidence type="ECO:0000313" key="2">
    <source>
        <dbReference type="Proteomes" id="UP000030763"/>
    </source>
</evidence>
<reference evidence="1" key="2">
    <citation type="submission" date="2013-10" db="EMBL/GenBank/DDBJ databases">
        <authorList>
            <person name="Aslett M."/>
        </authorList>
    </citation>
    <scope>NUCLEOTIDE SEQUENCE [LARGE SCALE GENOMIC DNA]</scope>
    <source>
        <strain evidence="1">Weybridge</strain>
    </source>
</reference>
<organism evidence="1 2">
    <name type="scientific">Eimeria maxima</name>
    <name type="common">Coccidian parasite</name>
    <dbReference type="NCBI Taxonomy" id="5804"/>
    <lineage>
        <taxon>Eukaryota</taxon>
        <taxon>Sar</taxon>
        <taxon>Alveolata</taxon>
        <taxon>Apicomplexa</taxon>
        <taxon>Conoidasida</taxon>
        <taxon>Coccidia</taxon>
        <taxon>Eucoccidiorida</taxon>
        <taxon>Eimeriorina</taxon>
        <taxon>Eimeriidae</taxon>
        <taxon>Eimeria</taxon>
    </lineage>
</organism>
<evidence type="ECO:0000313" key="1">
    <source>
        <dbReference type="EMBL" id="CDJ56361.1"/>
    </source>
</evidence>
<gene>
    <name evidence="1" type="ORF">EMWEY_00017500</name>
</gene>
<dbReference type="VEuPathDB" id="ToxoDB:EMWEY_00017500"/>
<dbReference type="GeneID" id="25335736"/>
<keyword evidence="2" id="KW-1185">Reference proteome</keyword>
<accession>U6LX89</accession>
<name>U6LX89_EIMMA</name>